<gene>
    <name evidence="1" type="ORF">BD289DRAFT_377968</name>
</gene>
<feature type="non-terminal residue" evidence="1">
    <location>
        <position position="1"/>
    </location>
</feature>
<protein>
    <submittedName>
        <fullName evidence="1">Uncharacterized protein</fullName>
    </submittedName>
</protein>
<dbReference type="EMBL" id="KZ678665">
    <property type="protein sequence ID" value="PSR77239.1"/>
    <property type="molecule type" value="Genomic_DNA"/>
</dbReference>
<proteinExistence type="predicted"/>
<dbReference type="InterPro" id="IPR036514">
    <property type="entry name" value="SGNH_hydro_sf"/>
</dbReference>
<dbReference type="Gene3D" id="3.40.50.1110">
    <property type="entry name" value="SGNH hydrolase"/>
    <property type="match status" value="1"/>
</dbReference>
<reference evidence="1 2" key="1">
    <citation type="journal article" date="2018" name="Mycol. Prog.">
        <title>Coniella lustricola, a new species from submerged detritus.</title>
        <authorList>
            <person name="Raudabaugh D.B."/>
            <person name="Iturriaga T."/>
            <person name="Carver A."/>
            <person name="Mondo S."/>
            <person name="Pangilinan J."/>
            <person name="Lipzen A."/>
            <person name="He G."/>
            <person name="Amirebrahimi M."/>
            <person name="Grigoriev I.V."/>
            <person name="Miller A.N."/>
        </authorList>
    </citation>
    <scope>NUCLEOTIDE SEQUENCE [LARGE SCALE GENOMIC DNA]</scope>
    <source>
        <strain evidence="1 2">B22-T-1</strain>
    </source>
</reference>
<dbReference type="STRING" id="2025994.A0A2T2ZUR6"/>
<dbReference type="InParanoid" id="A0A2T2ZUR6"/>
<evidence type="ECO:0000313" key="1">
    <source>
        <dbReference type="EMBL" id="PSR77239.1"/>
    </source>
</evidence>
<dbReference type="OrthoDB" id="5278722at2759"/>
<evidence type="ECO:0000313" key="2">
    <source>
        <dbReference type="Proteomes" id="UP000241462"/>
    </source>
</evidence>
<sequence>LSCTSHMSMVPAPDVASFSVSSNDLYANAVEKVLNETEGQSGPGNDYSYLASYYPPQWKSSDLREQIDRFLAMPKPQNTPSETLWVVSFGFWDVFSMSALPLATAQDFMQSMTKDIFAQVQRLHAASTNPESIAFSDVNATTQSNNVEIEEAVAEASTNPLSTFRVLVPNVVDPSLLPGWRDLRPELPRAHSKAEQMRNAAALTRTWNDGMGKWLSEWIKLDEASADGKDKSAEFHFDDKAAATATASTPLRDGYAYDLADFVVGQMLERQMVNAHLTDGDGRGTSELEEGYRDITNSCLQPVSKICEIPSDHLFYTPFALSQKAIAKIADETALMIQSGESVRSKM</sequence>
<organism evidence="1 2">
    <name type="scientific">Coniella lustricola</name>
    <dbReference type="NCBI Taxonomy" id="2025994"/>
    <lineage>
        <taxon>Eukaryota</taxon>
        <taxon>Fungi</taxon>
        <taxon>Dikarya</taxon>
        <taxon>Ascomycota</taxon>
        <taxon>Pezizomycotina</taxon>
        <taxon>Sordariomycetes</taxon>
        <taxon>Sordariomycetidae</taxon>
        <taxon>Diaporthales</taxon>
        <taxon>Schizoparmaceae</taxon>
        <taxon>Coniella</taxon>
    </lineage>
</organism>
<dbReference type="AlphaFoldDB" id="A0A2T2ZUR6"/>
<keyword evidence="2" id="KW-1185">Reference proteome</keyword>
<accession>A0A2T2ZUR6</accession>
<name>A0A2T2ZUR6_9PEZI</name>
<dbReference type="Proteomes" id="UP000241462">
    <property type="component" value="Unassembled WGS sequence"/>
</dbReference>